<reference evidence="2 3" key="1">
    <citation type="submission" date="2017-04" db="EMBL/GenBank/DDBJ databases">
        <authorList>
            <person name="Afonso C.L."/>
            <person name="Miller P.J."/>
            <person name="Scott M.A."/>
            <person name="Spackman E."/>
            <person name="Goraichik I."/>
            <person name="Dimitrov K.M."/>
            <person name="Suarez D.L."/>
            <person name="Swayne D.E."/>
        </authorList>
    </citation>
    <scope>NUCLEOTIDE SEQUENCE [LARGE SCALE GENOMIC DNA]</scope>
    <source>
        <strain evidence="2 3">KR-140</strain>
    </source>
</reference>
<feature type="region of interest" description="Disordered" evidence="1">
    <location>
        <begin position="1"/>
        <end position="33"/>
    </location>
</feature>
<dbReference type="EMBL" id="FWWU01000005">
    <property type="protein sequence ID" value="SMB81970.1"/>
    <property type="molecule type" value="Genomic_DNA"/>
</dbReference>
<dbReference type="Proteomes" id="UP000192582">
    <property type="component" value="Unassembled WGS sequence"/>
</dbReference>
<dbReference type="Pfam" id="PF10134">
    <property type="entry name" value="RPA"/>
    <property type="match status" value="1"/>
</dbReference>
<organism evidence="2 3">
    <name type="scientific">Deinococcus hopiensis KR-140</name>
    <dbReference type="NCBI Taxonomy" id="695939"/>
    <lineage>
        <taxon>Bacteria</taxon>
        <taxon>Thermotogati</taxon>
        <taxon>Deinococcota</taxon>
        <taxon>Deinococci</taxon>
        <taxon>Deinococcales</taxon>
        <taxon>Deinococcaceae</taxon>
        <taxon>Deinococcus</taxon>
    </lineage>
</organism>
<evidence type="ECO:0000313" key="3">
    <source>
        <dbReference type="Proteomes" id="UP000192582"/>
    </source>
</evidence>
<dbReference type="AlphaFoldDB" id="A0A1W1ULN6"/>
<feature type="region of interest" description="Disordered" evidence="1">
    <location>
        <begin position="373"/>
        <end position="394"/>
    </location>
</feature>
<evidence type="ECO:0000313" key="2">
    <source>
        <dbReference type="EMBL" id="SMB81970.1"/>
    </source>
</evidence>
<keyword evidence="3" id="KW-1185">Reference proteome</keyword>
<sequence length="478" mass="52475">MAGMAKPAKKTEKPAYRRGPATPDSPPDVSAGMDELNLGRLTLNSAQKTVPPEMRRWEKNILTPDGRPVVVVCAVEEGEVVPHGLDNDFMVGLINLCFEAGVPNGPFTTTGYAILKAAGLPDSAQYYRAMQASLRRLSKAKYSVDEAWYRHQGRAGEWLSQEFSQISYLAVRRSSTGLSARSVIVVQLGVPIVESLRAGYIKPLDLDFYRSLSQPLVRALYRQLDALHFDETTENGLVKEVTAPLLGWAVRLGLFSDRPDNILRSLQPAHDELLNRGYLGQVEHDGRGRQRTIRYVFAGPPRTDHPELAALLTQQGVKEGMALRLSATFPERIEDALRKFKHYLGTARKPVGNPAGLLVAMIKSPEQYDGFLDIPSPPSSGLPPKTPQVEEAETQAPERYLERLDPSERQAWALKQLGLLGIMKHLTVAERALLGEALSRGAADASTLVKQATAASFSGAAGVLEYVDELRRALSTHP</sequence>
<gene>
    <name evidence="2" type="ORF">SAMN00790413_04794</name>
</gene>
<feature type="compositionally biased region" description="Pro residues" evidence="1">
    <location>
        <begin position="375"/>
        <end position="386"/>
    </location>
</feature>
<evidence type="ECO:0000256" key="1">
    <source>
        <dbReference type="SAM" id="MobiDB-lite"/>
    </source>
</evidence>
<proteinExistence type="predicted"/>
<name>A0A1W1ULN6_9DEIO</name>
<protein>
    <submittedName>
        <fullName evidence="2">Plasmid replication initiator protein</fullName>
    </submittedName>
</protein>
<accession>A0A1W1ULN6</accession>
<dbReference type="InterPro" id="IPR018777">
    <property type="entry name" value="Replication_initiator_prot_A"/>
</dbReference>